<dbReference type="HOGENOM" id="CLU_133313_0_0_11"/>
<dbReference type="KEGG" id="gbr:Gbro_1592"/>
<dbReference type="STRING" id="526226.Gbro_1592"/>
<name>D0L780_GORB4</name>
<dbReference type="Pfam" id="PF12867">
    <property type="entry name" value="DinB_2"/>
    <property type="match status" value="1"/>
</dbReference>
<evidence type="ECO:0000313" key="2">
    <source>
        <dbReference type="EMBL" id="ACY20865.1"/>
    </source>
</evidence>
<protein>
    <recommendedName>
        <fullName evidence="1">DinB-like domain-containing protein</fullName>
    </recommendedName>
</protein>
<dbReference type="RefSeq" id="WP_012833433.1">
    <property type="nucleotide sequence ID" value="NC_013441.1"/>
</dbReference>
<organism evidence="2 3">
    <name type="scientific">Gordonia bronchialis (strain ATCC 25592 / DSM 43247 / BCRC 13721 / JCM 3198 / KCTC 3076 / NBRC 16047 / NCTC 10667)</name>
    <name type="common">Rhodococcus bronchialis</name>
    <dbReference type="NCBI Taxonomy" id="526226"/>
    <lineage>
        <taxon>Bacteria</taxon>
        <taxon>Bacillati</taxon>
        <taxon>Actinomycetota</taxon>
        <taxon>Actinomycetes</taxon>
        <taxon>Mycobacteriales</taxon>
        <taxon>Gordoniaceae</taxon>
        <taxon>Gordonia</taxon>
    </lineage>
</organism>
<dbReference type="InterPro" id="IPR034660">
    <property type="entry name" value="DinB/YfiT-like"/>
</dbReference>
<dbReference type="AlphaFoldDB" id="D0L780"/>
<sequence>MRSIEILQDGLARVAENVHAVVDGADPDVLNRAPAEGANSITWLVWHLTRVQDAQIADVAGTPEIWVSGGWADRFALPFAPGETGYGQDPGDVARVVVDDPALLTGYYDATHRASIDYLAGLSDSDLDRVIDENWDPPVTLGVRLVSIVDDDAQHIGQAAYLKGLNALRRW</sequence>
<evidence type="ECO:0000313" key="3">
    <source>
        <dbReference type="Proteomes" id="UP000001219"/>
    </source>
</evidence>
<dbReference type="Proteomes" id="UP000001219">
    <property type="component" value="Chromosome"/>
</dbReference>
<keyword evidence="3" id="KW-1185">Reference proteome</keyword>
<reference evidence="2 3" key="2">
    <citation type="journal article" date="2010" name="Stand. Genomic Sci.">
        <title>Complete genome sequence of Gordonia bronchialis type strain (3410).</title>
        <authorList>
            <person name="Ivanova N."/>
            <person name="Sikorski J."/>
            <person name="Jando M."/>
            <person name="Lapidus A."/>
            <person name="Nolan M."/>
            <person name="Lucas S."/>
            <person name="Del Rio T.G."/>
            <person name="Tice H."/>
            <person name="Copeland A."/>
            <person name="Cheng J.F."/>
            <person name="Chen F."/>
            <person name="Bruce D."/>
            <person name="Goodwin L."/>
            <person name="Pitluck S."/>
            <person name="Mavromatis K."/>
            <person name="Ovchinnikova G."/>
            <person name="Pati A."/>
            <person name="Chen A."/>
            <person name="Palaniappan K."/>
            <person name="Land M."/>
            <person name="Hauser L."/>
            <person name="Chang Y.J."/>
            <person name="Jeffries C.D."/>
            <person name="Chain P."/>
            <person name="Saunders E."/>
            <person name="Han C."/>
            <person name="Detter J.C."/>
            <person name="Brettin T."/>
            <person name="Rohde M."/>
            <person name="Goker M."/>
            <person name="Bristow J."/>
            <person name="Eisen J.A."/>
            <person name="Markowitz V."/>
            <person name="Hugenholtz P."/>
            <person name="Klenk H.P."/>
            <person name="Kyrpides N.C."/>
        </authorList>
    </citation>
    <scope>NUCLEOTIDE SEQUENCE [LARGE SCALE GENOMIC DNA]</scope>
    <source>
        <strain evidence="3">ATCC 25592 / DSM 43247 / BCRC 13721 / JCM 3198 / KCTC 3076 / NBRC 16047 / NCTC 10667</strain>
    </source>
</reference>
<evidence type="ECO:0000259" key="1">
    <source>
        <dbReference type="Pfam" id="PF12867"/>
    </source>
</evidence>
<dbReference type="InterPro" id="IPR024775">
    <property type="entry name" value="DinB-like"/>
</dbReference>
<dbReference type="eggNOG" id="COG2318">
    <property type="taxonomic scope" value="Bacteria"/>
</dbReference>
<dbReference type="Gene3D" id="1.20.120.450">
    <property type="entry name" value="dinb family like domain"/>
    <property type="match status" value="1"/>
</dbReference>
<dbReference type="EMBL" id="CP001802">
    <property type="protein sequence ID" value="ACY20865.1"/>
    <property type="molecule type" value="Genomic_DNA"/>
</dbReference>
<gene>
    <name evidence="2" type="ordered locus">Gbro_1592</name>
</gene>
<dbReference type="OrthoDB" id="2363925at2"/>
<dbReference type="NCBIfam" id="NF047843">
    <property type="entry name" value="MST_Rv0443"/>
    <property type="match status" value="1"/>
</dbReference>
<proteinExistence type="predicted"/>
<accession>D0L780</accession>
<dbReference type="SUPFAM" id="SSF109854">
    <property type="entry name" value="DinB/YfiT-like putative metalloenzymes"/>
    <property type="match status" value="1"/>
</dbReference>
<reference evidence="3" key="1">
    <citation type="submission" date="2009-10" db="EMBL/GenBank/DDBJ databases">
        <title>The complete chromosome of Gordonia bronchialis DSM 43247.</title>
        <authorList>
            <consortium name="US DOE Joint Genome Institute (JGI-PGF)"/>
            <person name="Lucas S."/>
            <person name="Copeland A."/>
            <person name="Lapidus A."/>
            <person name="Glavina del Rio T."/>
            <person name="Dalin E."/>
            <person name="Tice H."/>
            <person name="Bruce D."/>
            <person name="Goodwin L."/>
            <person name="Pitluck S."/>
            <person name="Kyrpides N."/>
            <person name="Mavromatis K."/>
            <person name="Ivanova N."/>
            <person name="Ovchinnikova G."/>
            <person name="Saunders E."/>
            <person name="Brettin T."/>
            <person name="Detter J.C."/>
            <person name="Han C."/>
            <person name="Larimer F."/>
            <person name="Land M."/>
            <person name="Hauser L."/>
            <person name="Markowitz V."/>
            <person name="Cheng J.-F."/>
            <person name="Hugenholtz P."/>
            <person name="Woyke T."/>
            <person name="Wu D."/>
            <person name="Jando M."/>
            <person name="Schneider S."/>
            <person name="Goeker M."/>
            <person name="Klenk H.-P."/>
            <person name="Eisen J.A."/>
        </authorList>
    </citation>
    <scope>NUCLEOTIDE SEQUENCE [LARGE SCALE GENOMIC DNA]</scope>
    <source>
        <strain evidence="3">ATCC 25592 / DSM 43247 / BCRC 13721 / JCM 3198 / KCTC 3076 / NBRC 16047 / NCTC 10667</strain>
    </source>
</reference>
<feature type="domain" description="DinB-like" evidence="1">
    <location>
        <begin position="12"/>
        <end position="159"/>
    </location>
</feature>